<dbReference type="STRING" id="1522368.IN07_23895"/>
<evidence type="ECO:0000256" key="3">
    <source>
        <dbReference type="ARBA" id="ARBA00023004"/>
    </source>
</evidence>
<keyword evidence="2 5" id="KW-0479">Metal-binding</keyword>
<dbReference type="PRINTS" id="PR00088">
    <property type="entry name" value="HAEMOXYGNASE"/>
</dbReference>
<keyword evidence="1 4" id="KW-0349">Heme</keyword>
<evidence type="ECO:0000256" key="1">
    <source>
        <dbReference type="ARBA" id="ARBA00022617"/>
    </source>
</evidence>
<keyword evidence="3 5" id="KW-0408">Iron</keyword>
<dbReference type="PIRSF" id="PIRSF000343">
    <property type="entry name" value="Haem_Oase"/>
    <property type="match status" value="1"/>
</dbReference>
<dbReference type="PANTHER" id="PTHR10720">
    <property type="entry name" value="HEME OXYGENASE"/>
    <property type="match status" value="1"/>
</dbReference>
<organism evidence="6 7">
    <name type="scientific">Modestobacter caceresii</name>
    <dbReference type="NCBI Taxonomy" id="1522368"/>
    <lineage>
        <taxon>Bacteria</taxon>
        <taxon>Bacillati</taxon>
        <taxon>Actinomycetota</taxon>
        <taxon>Actinomycetes</taxon>
        <taxon>Geodermatophilales</taxon>
        <taxon>Geodermatophilaceae</taxon>
        <taxon>Modestobacter</taxon>
    </lineage>
</organism>
<dbReference type="CDD" id="cd19165">
    <property type="entry name" value="HemeO"/>
    <property type="match status" value="1"/>
</dbReference>
<dbReference type="InterPro" id="IPR016053">
    <property type="entry name" value="Haem_Oase-like"/>
</dbReference>
<dbReference type="RefSeq" id="WP_036341307.1">
    <property type="nucleotide sequence ID" value="NZ_JPMX01000131.1"/>
</dbReference>
<dbReference type="SUPFAM" id="SSF48613">
    <property type="entry name" value="Heme oxygenase-like"/>
    <property type="match status" value="1"/>
</dbReference>
<dbReference type="GO" id="GO:0006979">
    <property type="term" value="P:response to oxidative stress"/>
    <property type="evidence" value="ECO:0007669"/>
    <property type="project" value="TreeGrafter"/>
</dbReference>
<dbReference type="GO" id="GO:0020037">
    <property type="term" value="F:heme binding"/>
    <property type="evidence" value="ECO:0007669"/>
    <property type="project" value="TreeGrafter"/>
</dbReference>
<feature type="binding site" evidence="4">
    <location>
        <position position="130"/>
    </location>
    <ligand>
        <name>heme b</name>
        <dbReference type="ChEBI" id="CHEBI:60344"/>
    </ligand>
</feature>
<evidence type="ECO:0000313" key="6">
    <source>
        <dbReference type="EMBL" id="KGH43636.1"/>
    </source>
</evidence>
<accession>A0A098Y0A5</accession>
<dbReference type="GO" id="GO:0006788">
    <property type="term" value="P:heme oxidation"/>
    <property type="evidence" value="ECO:0007669"/>
    <property type="project" value="InterPro"/>
</dbReference>
<dbReference type="GO" id="GO:0004392">
    <property type="term" value="F:heme oxygenase (decyclizing) activity"/>
    <property type="evidence" value="ECO:0007669"/>
    <property type="project" value="InterPro"/>
</dbReference>
<dbReference type="InterPro" id="IPR016084">
    <property type="entry name" value="Haem_Oase-like_multi-hlx"/>
</dbReference>
<dbReference type="EMBL" id="JPMX01000131">
    <property type="protein sequence ID" value="KGH43636.1"/>
    <property type="molecule type" value="Genomic_DNA"/>
</dbReference>
<dbReference type="PANTHER" id="PTHR10720:SF0">
    <property type="entry name" value="HEME OXYGENASE"/>
    <property type="match status" value="1"/>
</dbReference>
<keyword evidence="7" id="KW-1185">Reference proteome</keyword>
<comment type="caution">
    <text evidence="6">The sequence shown here is derived from an EMBL/GenBank/DDBJ whole genome shotgun (WGS) entry which is preliminary data.</text>
</comment>
<dbReference type="GO" id="GO:0042167">
    <property type="term" value="P:heme catabolic process"/>
    <property type="evidence" value="ECO:0007669"/>
    <property type="project" value="TreeGrafter"/>
</dbReference>
<dbReference type="Gene3D" id="1.20.910.10">
    <property type="entry name" value="Heme oxygenase-like"/>
    <property type="match status" value="1"/>
</dbReference>
<sequence length="223" mass="24043">MTSTLTPPGFAARLKEATQADHTAAETSGFVTALLAGELPRTAYADLLTQTHAVYAVLEEAAVAQADSPQVRPFLHPGLVRLPALEADLAFLLGPGWRSEGVVLPATERYVARLREVAFDWPAGLVAHHYLRYLGDLSGGQIIRRLVGRTFGLEQDGVRFYVFDQIPKPKPFKDAYRAALDAAPWSAAEQDRVIAEVSLAFRLNADVFADLGARHGTGGPAPA</sequence>
<evidence type="ECO:0000313" key="7">
    <source>
        <dbReference type="Proteomes" id="UP000029713"/>
    </source>
</evidence>
<reference evidence="6 7" key="1">
    <citation type="submission" date="2014-07" db="EMBL/GenBank/DDBJ databases">
        <title>Biosystematic studies on Modestobacter strains isolated from extreme hyper-arid desert soil and from historic building.</title>
        <authorList>
            <person name="Bukarasam K."/>
            <person name="Bull A."/>
            <person name="Girard G."/>
            <person name="van Wezel G."/>
            <person name="Goodfellow M."/>
        </authorList>
    </citation>
    <scope>NUCLEOTIDE SEQUENCE [LARGE SCALE GENOMIC DNA]</scope>
    <source>
        <strain evidence="6 7">KNN45-2b</strain>
    </source>
</reference>
<protein>
    <submittedName>
        <fullName evidence="6">Heme oxygenase</fullName>
    </submittedName>
</protein>
<evidence type="ECO:0000256" key="5">
    <source>
        <dbReference type="PIRSR" id="PIRSR000343-2"/>
    </source>
</evidence>
<evidence type="ECO:0000256" key="2">
    <source>
        <dbReference type="ARBA" id="ARBA00022723"/>
    </source>
</evidence>
<dbReference type="GO" id="GO:0046872">
    <property type="term" value="F:metal ion binding"/>
    <property type="evidence" value="ECO:0007669"/>
    <property type="project" value="UniProtKB-KW"/>
</dbReference>
<feature type="binding site" evidence="4">
    <location>
        <position position="15"/>
    </location>
    <ligand>
        <name>heme b</name>
        <dbReference type="ChEBI" id="CHEBI:60344"/>
    </ligand>
</feature>
<dbReference type="AlphaFoldDB" id="A0A098Y0A5"/>
<name>A0A098Y0A5_9ACTN</name>
<feature type="binding site" evidence="4">
    <location>
        <position position="177"/>
    </location>
    <ligand>
        <name>heme b</name>
        <dbReference type="ChEBI" id="CHEBI:60344"/>
    </ligand>
</feature>
<gene>
    <name evidence="6" type="ORF">IN07_23895</name>
</gene>
<dbReference type="InterPro" id="IPR002051">
    <property type="entry name" value="Haem_Oase"/>
</dbReference>
<dbReference type="Proteomes" id="UP000029713">
    <property type="component" value="Unassembled WGS sequence"/>
</dbReference>
<proteinExistence type="predicted"/>
<feature type="binding site" description="axial binding residue" evidence="5">
    <location>
        <position position="22"/>
    </location>
    <ligand>
        <name>heme b</name>
        <dbReference type="ChEBI" id="CHEBI:60344"/>
    </ligand>
    <ligandPart>
        <name>Fe</name>
        <dbReference type="ChEBI" id="CHEBI:18248"/>
    </ligandPart>
</feature>
<dbReference type="OrthoDB" id="5493802at2"/>
<dbReference type="Pfam" id="PF01126">
    <property type="entry name" value="Heme_oxygenase"/>
    <property type="match status" value="1"/>
</dbReference>
<evidence type="ECO:0000256" key="4">
    <source>
        <dbReference type="PIRSR" id="PIRSR000343-1"/>
    </source>
</evidence>